<sequence>MRKPDQFAKADVNKDPGRATARPAVCFAKRFYAKHQYAPFFIGQRFRPFAPLTAGRLSLIQTYVFMESTSRT</sequence>
<proteinExistence type="predicted"/>
<dbReference type="AlphaFoldDB" id="A0A645BWS1"/>
<protein>
    <submittedName>
        <fullName evidence="1">Uncharacterized protein</fullName>
    </submittedName>
</protein>
<dbReference type="EMBL" id="VSSQ01022644">
    <property type="protein sequence ID" value="MPM69091.1"/>
    <property type="molecule type" value="Genomic_DNA"/>
</dbReference>
<comment type="caution">
    <text evidence="1">The sequence shown here is derived from an EMBL/GenBank/DDBJ whole genome shotgun (WGS) entry which is preliminary data.</text>
</comment>
<accession>A0A645BWS1</accession>
<reference evidence="1" key="1">
    <citation type="submission" date="2019-08" db="EMBL/GenBank/DDBJ databases">
        <authorList>
            <person name="Kucharzyk K."/>
            <person name="Murdoch R.W."/>
            <person name="Higgins S."/>
            <person name="Loffler F."/>
        </authorList>
    </citation>
    <scope>NUCLEOTIDE SEQUENCE</scope>
</reference>
<name>A0A645BWS1_9ZZZZ</name>
<gene>
    <name evidence="1" type="ORF">SDC9_116035</name>
</gene>
<organism evidence="1">
    <name type="scientific">bioreactor metagenome</name>
    <dbReference type="NCBI Taxonomy" id="1076179"/>
    <lineage>
        <taxon>unclassified sequences</taxon>
        <taxon>metagenomes</taxon>
        <taxon>ecological metagenomes</taxon>
    </lineage>
</organism>
<evidence type="ECO:0000313" key="1">
    <source>
        <dbReference type="EMBL" id="MPM69091.1"/>
    </source>
</evidence>